<gene>
    <name evidence="2" type="ORF">SAMN02982931_01432</name>
</gene>
<feature type="signal peptide" evidence="1">
    <location>
        <begin position="1"/>
        <end position="23"/>
    </location>
</feature>
<dbReference type="RefSeq" id="WP_090875685.1">
    <property type="nucleotide sequence ID" value="NZ_FMXQ01000002.1"/>
</dbReference>
<dbReference type="AlphaFoldDB" id="A0A1G6BAY5"/>
<dbReference type="Pfam" id="PF11376">
    <property type="entry name" value="DUF3179"/>
    <property type="match status" value="1"/>
</dbReference>
<evidence type="ECO:0008006" key="4">
    <source>
        <dbReference type="Google" id="ProtNLM"/>
    </source>
</evidence>
<keyword evidence="3" id="KW-1185">Reference proteome</keyword>
<dbReference type="EMBL" id="FMXQ01000002">
    <property type="protein sequence ID" value="SDB17756.1"/>
    <property type="molecule type" value="Genomic_DNA"/>
</dbReference>
<name>A0A1G6BAY5_9HYPH</name>
<dbReference type="OrthoDB" id="9806357at2"/>
<dbReference type="InterPro" id="IPR021516">
    <property type="entry name" value="DUF3179"/>
</dbReference>
<protein>
    <recommendedName>
        <fullName evidence="4">DUF3179 domain-containing protein</fullName>
    </recommendedName>
</protein>
<accession>A0A1G6BAY5</accession>
<evidence type="ECO:0000256" key="1">
    <source>
        <dbReference type="SAM" id="SignalP"/>
    </source>
</evidence>
<dbReference type="Proteomes" id="UP000199071">
    <property type="component" value="Unassembled WGS sequence"/>
</dbReference>
<reference evidence="2 3" key="1">
    <citation type="submission" date="2016-10" db="EMBL/GenBank/DDBJ databases">
        <authorList>
            <person name="de Groot N.N."/>
        </authorList>
    </citation>
    <scope>NUCLEOTIDE SEQUENCE [LARGE SCALE GENOMIC DNA]</scope>
    <source>
        <strain evidence="2 3">ATCC 35022</strain>
    </source>
</reference>
<keyword evidence="1" id="KW-0732">Signal</keyword>
<sequence>MRAVVLFLVLLLTSALAPLSAVAEEQREEVRQGVALFTGDEDARDAALAYFGDLGPSSAAALILSMRFVRDDRFPDVLRDITAETAPQSWSDWMLWQEAHPEIEPFEGFDLLHAWAHSQIDANFQLFLGADKKHEIRIEEIVWGGVIKDGIPALNHPRLIASDAAGWLNDEDLVFGVSINGDARAYPLRILDWHEMFNDTVGGVPVALAYCTLCGSGILFETKLDRFERELVFGSSGFLYRSNKLMYDTETHSLWNQFTGRPVVGPLTGSGIELKTRPVVIARWADWRRDNPETRVIDIDTGFARDYAPGAAYTSYFASPDLMFPTRVDQSELKQKDYVFALRAAPVEKAWPLDLFAGGAVINDSAGVVDLVLIGDAASRTVRAYRSDGMTFEKGGDPAVVMQDGSRWKVTEDALVGPDGRSLARLPGHIAYWFAWSGYFGGEGEVAGR</sequence>
<proteinExistence type="predicted"/>
<feature type="chain" id="PRO_5011460465" description="DUF3179 domain-containing protein" evidence="1">
    <location>
        <begin position="24"/>
        <end position="449"/>
    </location>
</feature>
<evidence type="ECO:0000313" key="2">
    <source>
        <dbReference type="EMBL" id="SDB17756.1"/>
    </source>
</evidence>
<organism evidence="2 3">
    <name type="scientific">Bauldia litoralis</name>
    <dbReference type="NCBI Taxonomy" id="665467"/>
    <lineage>
        <taxon>Bacteria</taxon>
        <taxon>Pseudomonadati</taxon>
        <taxon>Pseudomonadota</taxon>
        <taxon>Alphaproteobacteria</taxon>
        <taxon>Hyphomicrobiales</taxon>
        <taxon>Kaistiaceae</taxon>
        <taxon>Bauldia</taxon>
    </lineage>
</organism>
<dbReference type="STRING" id="665467.SAMN02982931_01432"/>
<evidence type="ECO:0000313" key="3">
    <source>
        <dbReference type="Proteomes" id="UP000199071"/>
    </source>
</evidence>